<sequence length="209" mass="23209">MHFATLGPEDSNHALVLARYLDDRRLKEPDLTDIEPRISLVDDFIGAFEELVAGGYDYVLQVSAHPSHADCVGRFMHRAFPVDAFIAPSRPLALVARADVAQPKSVLRQPATRHYTDLSTFAEHDAPTIVAALEQLLDGQADAAIVAEDAIERHPDRLRLIQPLGPALDTWILYANRPLFPDREQGPMLGANDAMAEHFRETSRRADRG</sequence>
<dbReference type="EMBL" id="CP098827">
    <property type="protein sequence ID" value="XBO71331.1"/>
    <property type="molecule type" value="Genomic_DNA"/>
</dbReference>
<accession>A0AAU7KI38</accession>
<protein>
    <recommendedName>
        <fullName evidence="2">Phosphate/phosphite/phosphonate ABC transporter substrate-binding protein</fullName>
    </recommendedName>
</protein>
<gene>
    <name evidence="1" type="ORF">NFG58_00990</name>
</gene>
<name>A0AAU7KI38_9GAMM</name>
<organism evidence="1">
    <name type="scientific">Halomonas sp. RT37</name>
    <dbReference type="NCBI Taxonomy" id="2950872"/>
    <lineage>
        <taxon>Bacteria</taxon>
        <taxon>Pseudomonadati</taxon>
        <taxon>Pseudomonadota</taxon>
        <taxon>Gammaproteobacteria</taxon>
        <taxon>Oceanospirillales</taxon>
        <taxon>Halomonadaceae</taxon>
        <taxon>Halomonas</taxon>
    </lineage>
</organism>
<evidence type="ECO:0008006" key="2">
    <source>
        <dbReference type="Google" id="ProtNLM"/>
    </source>
</evidence>
<reference evidence="1" key="1">
    <citation type="submission" date="2022-06" db="EMBL/GenBank/DDBJ databases">
        <title>A novel DMS-producing enzyme.</title>
        <authorList>
            <person name="Zhang Y."/>
        </authorList>
    </citation>
    <scope>NUCLEOTIDE SEQUENCE</scope>
    <source>
        <strain evidence="1">RT37</strain>
    </source>
</reference>
<dbReference type="AlphaFoldDB" id="A0AAU7KI38"/>
<dbReference type="RefSeq" id="WP_071211124.1">
    <property type="nucleotide sequence ID" value="NZ_CP098827.1"/>
</dbReference>
<evidence type="ECO:0000313" key="1">
    <source>
        <dbReference type="EMBL" id="XBO71331.1"/>
    </source>
</evidence>
<proteinExistence type="predicted"/>